<dbReference type="PROSITE" id="PS00812">
    <property type="entry name" value="GLYCOSYL_HYDROL_F8"/>
    <property type="match status" value="1"/>
</dbReference>
<organism evidence="11">
    <name type="scientific">Enterobacteriaceae bacterium UMI-11</name>
    <dbReference type="NCBI Taxonomy" id="1930625"/>
    <lineage>
        <taxon>Bacteria</taxon>
        <taxon>Pseudomonadati</taxon>
        <taxon>Pseudomonadota</taxon>
        <taxon>Gammaproteobacteria</taxon>
        <taxon>Enterobacterales</taxon>
        <taxon>Enterobacteriaceae</taxon>
    </lineage>
</organism>
<protein>
    <recommendedName>
        <fullName evidence="9">Glucanase</fullName>
        <ecNumber evidence="9">3.2.1.-</ecNumber>
    </recommendedName>
</protein>
<dbReference type="AlphaFoldDB" id="A0A1Z4F657"/>
<dbReference type="InterPro" id="IPR002037">
    <property type="entry name" value="Glyco_hydro_8"/>
</dbReference>
<dbReference type="InterPro" id="IPR012341">
    <property type="entry name" value="6hp_glycosidase-like_sf"/>
</dbReference>
<dbReference type="GO" id="GO:0008810">
    <property type="term" value="F:cellulase activity"/>
    <property type="evidence" value="ECO:0007669"/>
    <property type="project" value="UniProtKB-EC"/>
</dbReference>
<evidence type="ECO:0000256" key="6">
    <source>
        <dbReference type="ARBA" id="ARBA00023295"/>
    </source>
</evidence>
<evidence type="ECO:0000256" key="10">
    <source>
        <dbReference type="SAM" id="SignalP"/>
    </source>
</evidence>
<evidence type="ECO:0000256" key="1">
    <source>
        <dbReference type="ARBA" id="ARBA00000966"/>
    </source>
</evidence>
<evidence type="ECO:0000313" key="11">
    <source>
        <dbReference type="EMBL" id="BAY00708.1"/>
    </source>
</evidence>
<accession>A0A1Z4F657</accession>
<keyword evidence="7 9" id="KW-0119">Carbohydrate metabolism</keyword>
<evidence type="ECO:0000256" key="2">
    <source>
        <dbReference type="ARBA" id="ARBA00009209"/>
    </source>
</evidence>
<dbReference type="Gene3D" id="1.50.10.10">
    <property type="match status" value="1"/>
</dbReference>
<feature type="chain" id="PRO_5012622289" description="Glucanase" evidence="10">
    <location>
        <begin position="28"/>
        <end position="335"/>
    </location>
</feature>
<evidence type="ECO:0000256" key="4">
    <source>
        <dbReference type="ARBA" id="ARBA00022801"/>
    </source>
</evidence>
<dbReference type="EC" id="3.2.1.-" evidence="9"/>
<sequence>MSLSMFKRVFAMMVMMVSVFFSSFSQAGQAWETYKARFLMTDGRIVDTGNKNVSHTEGQGFAMLMAVASNDKAAFDRIWGWTDKTLRNKDNGLFYWRFNPVEPDPIADKNDATDGDALIAWALLKASQRWNDNSYATASDAITQAMIKHTVINFAGYRVMLPGAKGFNLNSYVNLNPSYFIFPAWKEFANRSHLVVWNDLIRDGTTLLGKMGWGQSHLPTDWVSLSADGKLSPAKEWPPRMSFDAIRIPLYLSWWNPQSALLTPWRNWWQGYDRNRTPAWVNVTTNDTAPYNMNGGLLAVRDLTMGQTSGEPQISAQDDYYSASLKMLVWLAQQQ</sequence>
<keyword evidence="6 9" id="KW-0326">Glycosidase</keyword>
<evidence type="ECO:0000256" key="5">
    <source>
        <dbReference type="ARBA" id="ARBA00023001"/>
    </source>
</evidence>
<dbReference type="InterPro" id="IPR008928">
    <property type="entry name" value="6-hairpin_glycosidase_sf"/>
</dbReference>
<name>A0A1Z4F657_9ENTR</name>
<keyword evidence="7 9" id="KW-0624">Polysaccharide degradation</keyword>
<gene>
    <name evidence="11" type="primary">bcsZ1</name>
</gene>
<comment type="catalytic activity">
    <reaction evidence="1">
        <text>Endohydrolysis of (1-&gt;4)-beta-D-glucosidic linkages in cellulose, lichenin and cereal beta-D-glucans.</text>
        <dbReference type="EC" id="3.2.1.4"/>
    </reaction>
</comment>
<keyword evidence="4 9" id="KW-0378">Hydrolase</keyword>
<evidence type="ECO:0000256" key="9">
    <source>
        <dbReference type="RuleBase" id="RU361167"/>
    </source>
</evidence>
<dbReference type="InterPro" id="IPR019834">
    <property type="entry name" value="Glyco_hydro_8_CS"/>
</dbReference>
<dbReference type="Pfam" id="PF01270">
    <property type="entry name" value="Glyco_hydro_8"/>
    <property type="match status" value="1"/>
</dbReference>
<feature type="signal peptide" evidence="10">
    <location>
        <begin position="1"/>
        <end position="27"/>
    </location>
</feature>
<dbReference type="PRINTS" id="PR00735">
    <property type="entry name" value="GLHYDRLASE8"/>
</dbReference>
<dbReference type="SUPFAM" id="SSF48208">
    <property type="entry name" value="Six-hairpin glycosidases"/>
    <property type="match status" value="1"/>
</dbReference>
<keyword evidence="5" id="KW-0136">Cellulose degradation</keyword>
<comment type="similarity">
    <text evidence="2 9">Belongs to the glycosyl hydrolase 8 (cellulase D) family.</text>
</comment>
<reference evidence="11" key="1">
    <citation type="submission" date="2016-12" db="EMBL/GenBank/DDBJ databases">
        <title>Molecular cloning of cellulose synthesis-related gene clusters from a bacterium isolated from seaweed.</title>
        <authorList>
            <person name="Tajima K."/>
            <person name="Tahara K."/>
            <person name="Sunagawa N."/>
            <person name="Uto T."/>
            <person name="Kose R."/>
            <person name="Isono T."/>
            <person name="Yui T."/>
            <person name="Kobayashi T."/>
            <person name="Satoh T."/>
        </authorList>
    </citation>
    <scope>NUCLEOTIDE SEQUENCE</scope>
    <source>
        <strain evidence="11">UMI-11</strain>
    </source>
</reference>
<evidence type="ECO:0000256" key="3">
    <source>
        <dbReference type="ARBA" id="ARBA00022729"/>
    </source>
</evidence>
<feature type="active site" description="Nucleophile" evidence="8">
    <location>
        <position position="114"/>
    </location>
</feature>
<dbReference type="EMBL" id="LC203528">
    <property type="protein sequence ID" value="BAY00708.1"/>
    <property type="molecule type" value="Genomic_DNA"/>
</dbReference>
<dbReference type="GO" id="GO:0030245">
    <property type="term" value="P:cellulose catabolic process"/>
    <property type="evidence" value="ECO:0007669"/>
    <property type="project" value="UniProtKB-KW"/>
</dbReference>
<keyword evidence="3 10" id="KW-0732">Signal</keyword>
<proteinExistence type="inferred from homology"/>
<evidence type="ECO:0000256" key="8">
    <source>
        <dbReference type="PROSITE-ProRule" id="PRU10058"/>
    </source>
</evidence>
<evidence type="ECO:0000256" key="7">
    <source>
        <dbReference type="ARBA" id="ARBA00023326"/>
    </source>
</evidence>